<dbReference type="Proteomes" id="UP000228945">
    <property type="component" value="Chromosome"/>
</dbReference>
<dbReference type="GO" id="GO:0003700">
    <property type="term" value="F:DNA-binding transcription factor activity"/>
    <property type="evidence" value="ECO:0007669"/>
    <property type="project" value="TreeGrafter"/>
</dbReference>
<dbReference type="AlphaFoldDB" id="A0A2D2AY05"/>
<dbReference type="OrthoDB" id="9808360at2"/>
<dbReference type="NCBIfam" id="TIGR00738">
    <property type="entry name" value="rrf2_super"/>
    <property type="match status" value="1"/>
</dbReference>
<dbReference type="PANTHER" id="PTHR33221">
    <property type="entry name" value="WINGED HELIX-TURN-HELIX TRANSCRIPTIONAL REGULATOR, RRF2 FAMILY"/>
    <property type="match status" value="1"/>
</dbReference>
<dbReference type="KEGG" id="cmb:CSW64_10780"/>
<dbReference type="PANTHER" id="PTHR33221:SF13">
    <property type="entry name" value="TRANSCRIPTIONAL REGULATOR-RELATED"/>
    <property type="match status" value="1"/>
</dbReference>
<gene>
    <name evidence="1" type="ORF">CSW64_10780</name>
</gene>
<protein>
    <submittedName>
        <fullName evidence="1">Transcriptional regulator</fullName>
    </submittedName>
</protein>
<evidence type="ECO:0000313" key="1">
    <source>
        <dbReference type="EMBL" id="ATQ42861.1"/>
    </source>
</evidence>
<dbReference type="InterPro" id="IPR036388">
    <property type="entry name" value="WH-like_DNA-bd_sf"/>
</dbReference>
<dbReference type="InterPro" id="IPR036390">
    <property type="entry name" value="WH_DNA-bd_sf"/>
</dbReference>
<dbReference type="SUPFAM" id="SSF46785">
    <property type="entry name" value="Winged helix' DNA-binding domain"/>
    <property type="match status" value="1"/>
</dbReference>
<reference evidence="1 2" key="1">
    <citation type="submission" date="2017-10" db="EMBL/GenBank/DDBJ databases">
        <title>Genome sequence of Caulobacter mirabilis FWC38.</title>
        <authorList>
            <person name="Fiebig A."/>
            <person name="Crosson S."/>
        </authorList>
    </citation>
    <scope>NUCLEOTIDE SEQUENCE [LARGE SCALE GENOMIC DNA]</scope>
    <source>
        <strain evidence="1 2">FWC 38</strain>
    </source>
</reference>
<proteinExistence type="predicted"/>
<dbReference type="GO" id="GO:0005829">
    <property type="term" value="C:cytosol"/>
    <property type="evidence" value="ECO:0007669"/>
    <property type="project" value="TreeGrafter"/>
</dbReference>
<keyword evidence="2" id="KW-1185">Reference proteome</keyword>
<dbReference type="PROSITE" id="PS51197">
    <property type="entry name" value="HTH_RRF2_2"/>
    <property type="match status" value="1"/>
</dbReference>
<accession>A0A2D2AY05</accession>
<organism evidence="1 2">
    <name type="scientific">Caulobacter mirabilis</name>
    <dbReference type="NCBI Taxonomy" id="69666"/>
    <lineage>
        <taxon>Bacteria</taxon>
        <taxon>Pseudomonadati</taxon>
        <taxon>Pseudomonadota</taxon>
        <taxon>Alphaproteobacteria</taxon>
        <taxon>Caulobacterales</taxon>
        <taxon>Caulobacteraceae</taxon>
        <taxon>Caulobacter</taxon>
    </lineage>
</organism>
<name>A0A2D2AY05_9CAUL</name>
<sequence>MKTLEGVEWAVHACAVLAGLAPDSSLNAAALADFHRLPAAYMAKHLQALVRGGVLTASRGGRGGYRLARPAAEISLWDIQAAIEGSGPSFRCQEIRRQGPCAGYTSSRVPCDIACAFHEAEAAYRAHLKAVSIAQIAERVGVRYGPEGRGAFADWALRNGGTPIG</sequence>
<dbReference type="InterPro" id="IPR000944">
    <property type="entry name" value="Tscrpt_reg_Rrf2"/>
</dbReference>
<dbReference type="RefSeq" id="WP_099622114.1">
    <property type="nucleotide sequence ID" value="NZ_CP024201.1"/>
</dbReference>
<dbReference type="Pfam" id="PF02082">
    <property type="entry name" value="Rrf2"/>
    <property type="match status" value="1"/>
</dbReference>
<dbReference type="EMBL" id="CP024201">
    <property type="protein sequence ID" value="ATQ42861.1"/>
    <property type="molecule type" value="Genomic_DNA"/>
</dbReference>
<dbReference type="PROSITE" id="PS01332">
    <property type="entry name" value="HTH_RRF2_1"/>
    <property type="match status" value="1"/>
</dbReference>
<evidence type="ECO:0000313" key="2">
    <source>
        <dbReference type="Proteomes" id="UP000228945"/>
    </source>
</evidence>
<dbReference type="InterPro" id="IPR030489">
    <property type="entry name" value="TR_Rrf2-type_CS"/>
</dbReference>
<dbReference type="Gene3D" id="1.10.10.10">
    <property type="entry name" value="Winged helix-like DNA-binding domain superfamily/Winged helix DNA-binding domain"/>
    <property type="match status" value="1"/>
</dbReference>